<comment type="caution">
    <text evidence="1">The sequence shown here is derived from an EMBL/GenBank/DDBJ whole genome shotgun (WGS) entry which is preliminary data.</text>
</comment>
<name>A0A4Y2M751_ARAVE</name>
<dbReference type="Proteomes" id="UP000499080">
    <property type="component" value="Unassembled WGS sequence"/>
</dbReference>
<proteinExistence type="predicted"/>
<protein>
    <submittedName>
        <fullName evidence="1">Uncharacterized protein</fullName>
    </submittedName>
</protein>
<dbReference type="AlphaFoldDB" id="A0A4Y2M751"/>
<reference evidence="1 2" key="1">
    <citation type="journal article" date="2019" name="Sci. Rep.">
        <title>Orb-weaving spider Araneus ventricosus genome elucidates the spidroin gene catalogue.</title>
        <authorList>
            <person name="Kono N."/>
            <person name="Nakamura H."/>
            <person name="Ohtoshi R."/>
            <person name="Moran D.A.P."/>
            <person name="Shinohara A."/>
            <person name="Yoshida Y."/>
            <person name="Fujiwara M."/>
            <person name="Mori M."/>
            <person name="Tomita M."/>
            <person name="Arakawa K."/>
        </authorList>
    </citation>
    <scope>NUCLEOTIDE SEQUENCE [LARGE SCALE GENOMIC DNA]</scope>
</reference>
<gene>
    <name evidence="1" type="ORF">AVEN_129671_1</name>
</gene>
<evidence type="ECO:0000313" key="2">
    <source>
        <dbReference type="Proteomes" id="UP000499080"/>
    </source>
</evidence>
<accession>A0A4Y2M751</accession>
<keyword evidence="2" id="KW-1185">Reference proteome</keyword>
<dbReference type="EMBL" id="BGPR01006914">
    <property type="protein sequence ID" value="GBN22851.1"/>
    <property type="molecule type" value="Genomic_DNA"/>
</dbReference>
<sequence>MSYDRGNKSRSCDLHQVKERAVGIGAIVMNVIRPKIITPPCLSIQLTLMTIWTQRTSIMKNAPFAVSKDKWNWDSNASCASSGPIPLVQTGTKSKTMAVRSL</sequence>
<evidence type="ECO:0000313" key="1">
    <source>
        <dbReference type="EMBL" id="GBN22851.1"/>
    </source>
</evidence>
<organism evidence="1 2">
    <name type="scientific">Araneus ventricosus</name>
    <name type="common">Orbweaver spider</name>
    <name type="synonym">Epeira ventricosa</name>
    <dbReference type="NCBI Taxonomy" id="182803"/>
    <lineage>
        <taxon>Eukaryota</taxon>
        <taxon>Metazoa</taxon>
        <taxon>Ecdysozoa</taxon>
        <taxon>Arthropoda</taxon>
        <taxon>Chelicerata</taxon>
        <taxon>Arachnida</taxon>
        <taxon>Araneae</taxon>
        <taxon>Araneomorphae</taxon>
        <taxon>Entelegynae</taxon>
        <taxon>Araneoidea</taxon>
        <taxon>Araneidae</taxon>
        <taxon>Araneus</taxon>
    </lineage>
</organism>